<keyword evidence="2" id="KW-1185">Reference proteome</keyword>
<comment type="caution">
    <text evidence="1">The sequence shown here is derived from an EMBL/GenBank/DDBJ whole genome shotgun (WGS) entry which is preliminary data.</text>
</comment>
<name>A0ABQ5QEF2_9BACT</name>
<sequence>MSPDQGVKILFVEEDASVWPRAEAFFTYQLDLVGARAHVHFRRQLPERAAGFDLVSLDGRGLISTLLEHQDLRADLRQTAILNLHADAPGPTYGHLRRLLGGRGEGQRSDGLWVFPQSWMAPWFEEALEFPELGLARMIRALPPPRRTSPDRTWERRSIGSLQFLMGLPTPLAARG</sequence>
<evidence type="ECO:0000313" key="1">
    <source>
        <dbReference type="EMBL" id="GLH72886.1"/>
    </source>
</evidence>
<dbReference type="EMBL" id="BSDE01000002">
    <property type="protein sequence ID" value="GLH72886.1"/>
    <property type="molecule type" value="Genomic_DNA"/>
</dbReference>
<proteinExistence type="predicted"/>
<organism evidence="1 2">
    <name type="scientific">Geothrix limicola</name>
    <dbReference type="NCBI Taxonomy" id="2927978"/>
    <lineage>
        <taxon>Bacteria</taxon>
        <taxon>Pseudomonadati</taxon>
        <taxon>Acidobacteriota</taxon>
        <taxon>Holophagae</taxon>
        <taxon>Holophagales</taxon>
        <taxon>Holophagaceae</taxon>
        <taxon>Geothrix</taxon>
    </lineage>
</organism>
<gene>
    <name evidence="1" type="ORF">GETHLI_13880</name>
</gene>
<dbReference type="Proteomes" id="UP001165069">
    <property type="component" value="Unassembled WGS sequence"/>
</dbReference>
<accession>A0ABQ5QEF2</accession>
<dbReference type="RefSeq" id="WP_285573124.1">
    <property type="nucleotide sequence ID" value="NZ_BSDE01000002.1"/>
</dbReference>
<evidence type="ECO:0000313" key="2">
    <source>
        <dbReference type="Proteomes" id="UP001165069"/>
    </source>
</evidence>
<protein>
    <submittedName>
        <fullName evidence="1">Uncharacterized protein</fullName>
    </submittedName>
</protein>
<reference evidence="1 2" key="1">
    <citation type="journal article" date="2023" name="Antonie Van Leeuwenhoek">
        <title>Mesoterricola silvestris gen. nov., sp. nov., Mesoterricola sediminis sp. nov., Geothrix oryzae sp. nov., Geothrix edaphica sp. nov., Geothrix rubra sp. nov., and Geothrix limicola sp. nov., six novel members of Acidobacteriota isolated from soils.</title>
        <authorList>
            <person name="Itoh H."/>
            <person name="Sugisawa Y."/>
            <person name="Mise K."/>
            <person name="Xu Z."/>
            <person name="Kuniyasu M."/>
            <person name="Ushijima N."/>
            <person name="Kawano K."/>
            <person name="Kobayashi E."/>
            <person name="Shiratori Y."/>
            <person name="Masuda Y."/>
            <person name="Senoo K."/>
        </authorList>
    </citation>
    <scope>NUCLEOTIDE SEQUENCE [LARGE SCALE GENOMIC DNA]</scope>
    <source>
        <strain evidence="1 2">Red804</strain>
    </source>
</reference>